<evidence type="ECO:0000313" key="1">
    <source>
        <dbReference type="EMBL" id="GAG23597.1"/>
    </source>
</evidence>
<proteinExistence type="predicted"/>
<protein>
    <submittedName>
        <fullName evidence="1">Uncharacterized protein</fullName>
    </submittedName>
</protein>
<dbReference type="EMBL" id="BARS01034555">
    <property type="protein sequence ID" value="GAG23597.1"/>
    <property type="molecule type" value="Genomic_DNA"/>
</dbReference>
<gene>
    <name evidence="1" type="ORF">S01H1_53368</name>
</gene>
<organism evidence="1">
    <name type="scientific">marine sediment metagenome</name>
    <dbReference type="NCBI Taxonomy" id="412755"/>
    <lineage>
        <taxon>unclassified sequences</taxon>
        <taxon>metagenomes</taxon>
        <taxon>ecological metagenomes</taxon>
    </lineage>
</organism>
<dbReference type="AlphaFoldDB" id="X0WK35"/>
<feature type="non-terminal residue" evidence="1">
    <location>
        <position position="1"/>
    </location>
</feature>
<reference evidence="1" key="1">
    <citation type="journal article" date="2014" name="Front. Microbiol.">
        <title>High frequency of phylogenetically diverse reductive dehalogenase-homologous genes in deep subseafloor sedimentary metagenomes.</title>
        <authorList>
            <person name="Kawai M."/>
            <person name="Futagami T."/>
            <person name="Toyoda A."/>
            <person name="Takaki Y."/>
            <person name="Nishi S."/>
            <person name="Hori S."/>
            <person name="Arai W."/>
            <person name="Tsubouchi T."/>
            <person name="Morono Y."/>
            <person name="Uchiyama I."/>
            <person name="Ito T."/>
            <person name="Fujiyama A."/>
            <person name="Inagaki F."/>
            <person name="Takami H."/>
        </authorList>
    </citation>
    <scope>NUCLEOTIDE SEQUENCE</scope>
    <source>
        <strain evidence="1">Expedition CK06-06</strain>
    </source>
</reference>
<accession>X0WK35</accession>
<sequence length="153" mass="17211">EFSAVTVLGTRKIRLEFISDSTQYEIKQIFVGPKMEMERGQYVGVNPQTLTQGIIQTNNISENGSILGTNIKRVDVKSSIDLTYLTEAWVRSTWEAFAVHASKGRSFFYQWNPDEYPLEVVFCVASKINAPKNISPTPLMSVSMPLVCRQADV</sequence>
<name>X0WK35_9ZZZZ</name>
<comment type="caution">
    <text evidence="1">The sequence shown here is derived from an EMBL/GenBank/DDBJ whole genome shotgun (WGS) entry which is preliminary data.</text>
</comment>